<proteinExistence type="predicted"/>
<evidence type="ECO:0000313" key="4">
    <source>
        <dbReference type="Proteomes" id="UP000051586"/>
    </source>
</evidence>
<name>A0A0R2CMQ5_9LACO</name>
<protein>
    <submittedName>
        <fullName evidence="3">Plasmid replication protein</fullName>
    </submittedName>
</protein>
<keyword evidence="1" id="KW-0175">Coiled coil</keyword>
<reference evidence="3 4" key="1">
    <citation type="journal article" date="2015" name="Genome Announc.">
        <title>Expanding the biotechnology potential of lactobacilli through comparative genomics of 213 strains and associated genera.</title>
        <authorList>
            <person name="Sun Z."/>
            <person name="Harris H.M."/>
            <person name="McCann A."/>
            <person name="Guo C."/>
            <person name="Argimon S."/>
            <person name="Zhang W."/>
            <person name="Yang X."/>
            <person name="Jeffery I.B."/>
            <person name="Cooney J.C."/>
            <person name="Kagawa T.F."/>
            <person name="Liu W."/>
            <person name="Song Y."/>
            <person name="Salvetti E."/>
            <person name="Wrobel A."/>
            <person name="Rasinkangas P."/>
            <person name="Parkhill J."/>
            <person name="Rea M.C."/>
            <person name="O'Sullivan O."/>
            <person name="Ritari J."/>
            <person name="Douillard F.P."/>
            <person name="Paul Ross R."/>
            <person name="Yang R."/>
            <person name="Briner A.E."/>
            <person name="Felis G.E."/>
            <person name="de Vos W.M."/>
            <person name="Barrangou R."/>
            <person name="Klaenhammer T.R."/>
            <person name="Caufield P.W."/>
            <person name="Cui Y."/>
            <person name="Zhang H."/>
            <person name="O'Toole P.W."/>
        </authorList>
    </citation>
    <scope>NUCLEOTIDE SEQUENCE [LARGE SCALE GENOMIC DNA]</scope>
    <source>
        <strain evidence="3 4">DSM 22689</strain>
    </source>
</reference>
<organism evidence="3 4">
    <name type="scientific">Fructilactobacillus florum DSM 22689 = JCM 16035</name>
    <dbReference type="NCBI Taxonomy" id="1423745"/>
    <lineage>
        <taxon>Bacteria</taxon>
        <taxon>Bacillati</taxon>
        <taxon>Bacillota</taxon>
        <taxon>Bacilli</taxon>
        <taxon>Lactobacillales</taxon>
        <taxon>Lactobacillaceae</taxon>
        <taxon>Fructilactobacillus</taxon>
    </lineage>
</organism>
<accession>A0A0R2CMQ5</accession>
<dbReference type="Pfam" id="PF08708">
    <property type="entry name" value="PriCT_1"/>
    <property type="match status" value="1"/>
</dbReference>
<dbReference type="PATRIC" id="fig|1423745.4.peg.329"/>
<evidence type="ECO:0000313" key="3">
    <source>
        <dbReference type="EMBL" id="KRM89833.1"/>
    </source>
</evidence>
<feature type="coiled-coil region" evidence="1">
    <location>
        <begin position="356"/>
        <end position="390"/>
    </location>
</feature>
<dbReference type="EMBL" id="AYZI01000012">
    <property type="protein sequence ID" value="KRM89833.1"/>
    <property type="molecule type" value="Genomic_DNA"/>
</dbReference>
<dbReference type="STRING" id="1423745.GCA_001311215_01979"/>
<comment type="caution">
    <text evidence="3">The sequence shown here is derived from an EMBL/GenBank/DDBJ whole genome shotgun (WGS) entry which is preliminary data.</text>
</comment>
<evidence type="ECO:0000256" key="1">
    <source>
        <dbReference type="SAM" id="Coils"/>
    </source>
</evidence>
<gene>
    <name evidence="3" type="ORF">FC87_GL000316</name>
</gene>
<sequence length="398" mass="46353">MIYMAEKDNYENNWDGFLSQKAYQVDTNKYGKSSVKENFEFKGQKYHVVYVLNEPAFVSKKGSRYPVLEVSKMISNNIKASIKNELGQVDVGCNNFGIFRIPRQDNVIYFQSEMTVKFSELLNWSKKFYQVHKPKLQVIKSNKTTYGKQVDQPWFDWLLHKTDIKPGMGIGRHNTVLTLALACYSSRMNENDCYDLLDQFNTNLKVSLNQRDVDRCIRDAYSGIYKGASSIYINELIETWASTSEQTKLKQVKSNSWYKFAKKREDRKYSHKSEWKQDLITFFNKVATNNENVVISTRKIQQNLGISPSSLSRALKSLKKENKLIIKDTGFNKKKAYTTLYTLVRQLQNKKEQYRIDVLKDITEENINELSQLEQQLKSLKQENKNTIIVDIGDLDTG</sequence>
<feature type="domain" description="Primase C-terminal 1" evidence="2">
    <location>
        <begin position="170"/>
        <end position="223"/>
    </location>
</feature>
<dbReference type="AlphaFoldDB" id="A0A0R2CMQ5"/>
<dbReference type="Proteomes" id="UP000051586">
    <property type="component" value="Unassembled WGS sequence"/>
</dbReference>
<dbReference type="InterPro" id="IPR014820">
    <property type="entry name" value="PriCT_1"/>
</dbReference>
<evidence type="ECO:0000259" key="2">
    <source>
        <dbReference type="Pfam" id="PF08708"/>
    </source>
</evidence>